<comment type="caution">
    <text evidence="4">The sequence shown here is derived from an EMBL/GenBank/DDBJ whole genome shotgun (WGS) entry which is preliminary data.</text>
</comment>
<feature type="domain" description="RRM" evidence="3">
    <location>
        <begin position="132"/>
        <end position="210"/>
    </location>
</feature>
<protein>
    <recommendedName>
        <fullName evidence="3">RRM domain-containing protein</fullName>
    </recommendedName>
</protein>
<organism evidence="4 5">
    <name type="scientific">Moniliophthora roreri</name>
    <name type="common">Frosty pod rot fungus</name>
    <name type="synonym">Monilia roreri</name>
    <dbReference type="NCBI Taxonomy" id="221103"/>
    <lineage>
        <taxon>Eukaryota</taxon>
        <taxon>Fungi</taxon>
        <taxon>Dikarya</taxon>
        <taxon>Basidiomycota</taxon>
        <taxon>Agaricomycotina</taxon>
        <taxon>Agaricomycetes</taxon>
        <taxon>Agaricomycetidae</taxon>
        <taxon>Agaricales</taxon>
        <taxon>Marasmiineae</taxon>
        <taxon>Marasmiaceae</taxon>
        <taxon>Moniliophthora</taxon>
    </lineage>
</organism>
<dbReference type="Pfam" id="PF00076">
    <property type="entry name" value="RRM_1"/>
    <property type="match status" value="1"/>
</dbReference>
<keyword evidence="1" id="KW-0694">RNA-binding</keyword>
<dbReference type="Gene3D" id="3.30.70.330">
    <property type="match status" value="1"/>
</dbReference>
<name>A0A0W0G975_MONRR</name>
<dbReference type="InterPro" id="IPR000504">
    <property type="entry name" value="RRM_dom"/>
</dbReference>
<evidence type="ECO:0000313" key="5">
    <source>
        <dbReference type="Proteomes" id="UP000054988"/>
    </source>
</evidence>
<dbReference type="PROSITE" id="PS50102">
    <property type="entry name" value="RRM"/>
    <property type="match status" value="1"/>
</dbReference>
<evidence type="ECO:0000256" key="2">
    <source>
        <dbReference type="SAM" id="MobiDB-lite"/>
    </source>
</evidence>
<dbReference type="PANTHER" id="PTHR48034">
    <property type="entry name" value="TRANSFORMER-2 SEX-DETERMINING PROTEIN-RELATED"/>
    <property type="match status" value="1"/>
</dbReference>
<dbReference type="InterPro" id="IPR050441">
    <property type="entry name" value="RBM"/>
</dbReference>
<dbReference type="Proteomes" id="UP000054988">
    <property type="component" value="Unassembled WGS sequence"/>
</dbReference>
<dbReference type="EMBL" id="LATX01000775">
    <property type="protein sequence ID" value="KTB45111.1"/>
    <property type="molecule type" value="Genomic_DNA"/>
</dbReference>
<evidence type="ECO:0000256" key="1">
    <source>
        <dbReference type="PROSITE-ProRule" id="PRU00176"/>
    </source>
</evidence>
<gene>
    <name evidence="4" type="ORF">WG66_2309</name>
</gene>
<reference evidence="4 5" key="1">
    <citation type="submission" date="2015-12" db="EMBL/GenBank/DDBJ databases">
        <title>Draft genome sequence of Moniliophthora roreri, the causal agent of frosty pod rot of cacao.</title>
        <authorList>
            <person name="Aime M.C."/>
            <person name="Diaz-Valderrama J.R."/>
            <person name="Kijpornyongpan T."/>
            <person name="Phillips-Mora W."/>
        </authorList>
    </citation>
    <scope>NUCLEOTIDE SEQUENCE [LARGE SCALE GENOMIC DNA]</scope>
    <source>
        <strain evidence="4 5">MCA 2952</strain>
    </source>
</reference>
<dbReference type="GO" id="GO:0003723">
    <property type="term" value="F:RNA binding"/>
    <property type="evidence" value="ECO:0007669"/>
    <property type="project" value="UniProtKB-UniRule"/>
</dbReference>
<dbReference type="InterPro" id="IPR035979">
    <property type="entry name" value="RBD_domain_sf"/>
</dbReference>
<dbReference type="SMART" id="SM00360">
    <property type="entry name" value="RRM"/>
    <property type="match status" value="1"/>
</dbReference>
<dbReference type="SUPFAM" id="SSF54928">
    <property type="entry name" value="RNA-binding domain, RBD"/>
    <property type="match status" value="1"/>
</dbReference>
<dbReference type="AlphaFoldDB" id="A0A0W0G975"/>
<feature type="compositionally biased region" description="Basic and acidic residues" evidence="2">
    <location>
        <begin position="110"/>
        <end position="127"/>
    </location>
</feature>
<dbReference type="eggNOG" id="KOG4661">
    <property type="taxonomic scope" value="Eukaryota"/>
</dbReference>
<proteinExistence type="predicted"/>
<sequence>MTQISIHFAQNSERLELHDSGAFQFAISCSLLQASRYDDGTCAAVKKCYGGDNRFFDSNYYLRPAQLARSTKISMDSVAISIPTAGISIPSVNHDSQPRRSSRSRSPGTRGEHDGRSADDGRGREDNQNFGNNLHVKGLSHKVDNRDLEAAFAKTGRVQKAQVVYDPHTRESRGFGFVTMESPEEAQAAITALNATELFGKVITVEKVRVEAVPEPLHQENTADHQKEIPLENGHMILDHLIVATPVAEAGATMKTEEGIETEIIIEAETTITEGTEITIGNDVMVAITTMAGDTRSLSQTETHCCLYL</sequence>
<accession>A0A0W0G975</accession>
<dbReference type="InterPro" id="IPR012677">
    <property type="entry name" value="Nucleotide-bd_a/b_plait_sf"/>
</dbReference>
<feature type="region of interest" description="Disordered" evidence="2">
    <location>
        <begin position="88"/>
        <end position="137"/>
    </location>
</feature>
<evidence type="ECO:0000259" key="3">
    <source>
        <dbReference type="PROSITE" id="PS50102"/>
    </source>
</evidence>
<evidence type="ECO:0000313" key="4">
    <source>
        <dbReference type="EMBL" id="KTB45111.1"/>
    </source>
</evidence>